<keyword evidence="4" id="KW-1185">Reference proteome</keyword>
<feature type="transmembrane region" description="Helical" evidence="1">
    <location>
        <begin position="189"/>
        <end position="207"/>
    </location>
</feature>
<keyword evidence="2" id="KW-0732">Signal</keyword>
<dbReference type="EMBL" id="BDFE01000015">
    <property type="protein sequence ID" value="GAU08732.1"/>
    <property type="molecule type" value="Genomic_DNA"/>
</dbReference>
<dbReference type="AlphaFoldDB" id="A0A194AF87"/>
<dbReference type="Proteomes" id="UP000095200">
    <property type="component" value="Unassembled WGS sequence"/>
</dbReference>
<gene>
    <name evidence="3" type="ORF">DPF_1448</name>
</gene>
<comment type="caution">
    <text evidence="3">The sequence shown here is derived from an EMBL/GenBank/DDBJ whole genome shotgun (WGS) entry which is preliminary data.</text>
</comment>
<keyword evidence="1" id="KW-0812">Transmembrane</keyword>
<dbReference type="RefSeq" id="WP_069858483.1">
    <property type="nucleotide sequence ID" value="NZ_BDFE01000015.1"/>
</dbReference>
<evidence type="ECO:0000313" key="4">
    <source>
        <dbReference type="Proteomes" id="UP000095200"/>
    </source>
</evidence>
<keyword evidence="1" id="KW-1133">Transmembrane helix</keyword>
<organism evidence="3 4">
    <name type="scientific">Desulfoplanes formicivorans</name>
    <dbReference type="NCBI Taxonomy" id="1592317"/>
    <lineage>
        <taxon>Bacteria</taxon>
        <taxon>Pseudomonadati</taxon>
        <taxon>Thermodesulfobacteriota</taxon>
        <taxon>Desulfovibrionia</taxon>
        <taxon>Desulfovibrionales</taxon>
        <taxon>Desulfoplanaceae</taxon>
        <taxon>Desulfoplanes</taxon>
    </lineage>
</organism>
<reference evidence="4" key="1">
    <citation type="submission" date="2016-06" db="EMBL/GenBank/DDBJ databases">
        <title>Draft genome sequence of Desulfoplanes formicivorans strain Pf12B.</title>
        <authorList>
            <person name="Watanabe M."/>
            <person name="Kojima H."/>
            <person name="Fukui M."/>
        </authorList>
    </citation>
    <scope>NUCLEOTIDE SEQUENCE [LARGE SCALE GENOMIC DNA]</scope>
    <source>
        <strain evidence="4">Pf12B</strain>
    </source>
</reference>
<evidence type="ECO:0000256" key="1">
    <source>
        <dbReference type="SAM" id="Phobius"/>
    </source>
</evidence>
<feature type="chain" id="PRO_5008507581" description="PEP-CTERM protein-sorting domain-containing protein" evidence="2">
    <location>
        <begin position="24"/>
        <end position="213"/>
    </location>
</feature>
<accession>A0A194AF87</accession>
<sequence>MQKCLLQLVVASCVLFLCSTVHASIVVPYDSYWTLDDSGEATFCLKAEYASYAPINTFGIYQLGTSEGHPLFYEIFSGEQGPGAKATLTGDMLASAGFSLTNAFGFYLDSSAGENGGIFLSDPMAGHDNNGMDYMKTSWKHGKYYLYWEDMMMGDPQHNYGPQERGKHGKKMEPDYNDMIVKVSGMSPTPVPGALFLLAGGLPFVLFRKGKKS</sequence>
<keyword evidence="1" id="KW-0472">Membrane</keyword>
<evidence type="ECO:0000256" key="2">
    <source>
        <dbReference type="SAM" id="SignalP"/>
    </source>
</evidence>
<dbReference type="STRING" id="1592317.DPF_1448"/>
<evidence type="ECO:0000313" key="3">
    <source>
        <dbReference type="EMBL" id="GAU08732.1"/>
    </source>
</evidence>
<name>A0A194AF87_9BACT</name>
<protein>
    <recommendedName>
        <fullName evidence="5">PEP-CTERM protein-sorting domain-containing protein</fullName>
    </recommendedName>
</protein>
<proteinExistence type="predicted"/>
<evidence type="ECO:0008006" key="5">
    <source>
        <dbReference type="Google" id="ProtNLM"/>
    </source>
</evidence>
<feature type="signal peptide" evidence="2">
    <location>
        <begin position="1"/>
        <end position="23"/>
    </location>
</feature>